<gene>
    <name evidence="6" type="ORF">E0H31_36040</name>
</gene>
<dbReference type="InterPro" id="IPR057661">
    <property type="entry name" value="RsdA/BaiN/AoA(So)_Rossmann"/>
</dbReference>
<comment type="cofactor">
    <cofactor evidence="1">
        <name>FAD</name>
        <dbReference type="ChEBI" id="CHEBI:57692"/>
    </cofactor>
</comment>
<dbReference type="Pfam" id="PF22780">
    <property type="entry name" value="HI0933_like_1st"/>
    <property type="match status" value="1"/>
</dbReference>
<dbReference type="InterPro" id="IPR004792">
    <property type="entry name" value="BaiN-like"/>
</dbReference>
<accession>A0A8G2MLV4</accession>
<evidence type="ECO:0000259" key="4">
    <source>
        <dbReference type="Pfam" id="PF03486"/>
    </source>
</evidence>
<sequence length="404" mass="43361">MNQKRIAIIGGGPAGLAAAELLSLSGHAVAVYDAMPTFARKFLLAGKSGLNITHSEDYARFATRFGTASTRLRPALNAFTPDDIRDWAAELGTETFVGSSGRVFPKVMKASPLLRAWLRRLEAQGTTLLTRHRWTGFAGEGYAFETPDGRSIVHCDAALLALGGASWPRLGSDAAWVPWLAERGVEINAFQPANCGFVVGWSGNFSERFAGEPVKSVNATSEAGTIPGEFVITKSGVEGSLVYAHAASLRDQLRNDGNATLTLDLAPGRTIERLSRDLAKQDSKSSFVNRLRKGAGLDGVKVALLRELVSEQERTDPERLAIRIKALPIPLVETRPIAEAISSAGGIRWSSVDEGFMLKARPGTFVAGEMLDWEAPTGGYLLTACLATGRAAALGIEDWLQRQL</sequence>
<dbReference type="EMBL" id="SJLU01000038">
    <property type="protein sequence ID" value="TBX84930.1"/>
    <property type="molecule type" value="Genomic_DNA"/>
</dbReference>
<dbReference type="InterPro" id="IPR023166">
    <property type="entry name" value="BaiN-like_dom_sf"/>
</dbReference>
<evidence type="ECO:0000313" key="7">
    <source>
        <dbReference type="Proteomes" id="UP000291866"/>
    </source>
</evidence>
<evidence type="ECO:0000259" key="5">
    <source>
        <dbReference type="Pfam" id="PF22780"/>
    </source>
</evidence>
<dbReference type="NCBIfam" id="TIGR00275">
    <property type="entry name" value="aminoacetone oxidase family FAD-binding enzyme"/>
    <property type="match status" value="1"/>
</dbReference>
<evidence type="ECO:0000256" key="1">
    <source>
        <dbReference type="ARBA" id="ARBA00001974"/>
    </source>
</evidence>
<reference evidence="6 7" key="1">
    <citation type="submission" date="2019-02" db="EMBL/GenBank/DDBJ databases">
        <title>The competitiveness to form nodules shapes the capacities of Rhizobium leguminosarum sv viciae communities to promote symbiosis with specific hosts.</title>
        <authorList>
            <person name="Boivin S."/>
            <person name="Lepetit M."/>
        </authorList>
    </citation>
    <scope>NUCLEOTIDE SEQUENCE [LARGE SCALE GENOMIC DNA]</scope>
    <source>
        <strain evidence="6 7">SPF4F3</strain>
    </source>
</reference>
<dbReference type="InterPro" id="IPR055178">
    <property type="entry name" value="RsdA/BaiN/AoA(So)-like_dom"/>
</dbReference>
<evidence type="ECO:0000256" key="2">
    <source>
        <dbReference type="ARBA" id="ARBA00022630"/>
    </source>
</evidence>
<dbReference type="Gene3D" id="3.50.50.60">
    <property type="entry name" value="FAD/NAD(P)-binding domain"/>
    <property type="match status" value="1"/>
</dbReference>
<dbReference type="SUPFAM" id="SSF160996">
    <property type="entry name" value="HI0933 insert domain-like"/>
    <property type="match status" value="1"/>
</dbReference>
<feature type="domain" description="RsdA/BaiN/AoA(So)-like Rossmann fold-like" evidence="4">
    <location>
        <begin position="5"/>
        <end position="393"/>
    </location>
</feature>
<dbReference type="InterPro" id="IPR022460">
    <property type="entry name" value="Flavoprotein_PP4765"/>
</dbReference>
<keyword evidence="2" id="KW-0285">Flavoprotein</keyword>
<dbReference type="OMA" id="RHRWLGW"/>
<protein>
    <submittedName>
        <fullName evidence="6">TIGR03862 family flavoprotein</fullName>
    </submittedName>
</protein>
<dbReference type="AlphaFoldDB" id="A0A8G2MLV4"/>
<dbReference type="Pfam" id="PF03486">
    <property type="entry name" value="HI0933_like"/>
    <property type="match status" value="1"/>
</dbReference>
<comment type="caution">
    <text evidence="6">The sequence shown here is derived from an EMBL/GenBank/DDBJ whole genome shotgun (WGS) entry which is preliminary data.</text>
</comment>
<dbReference type="NCBIfam" id="TIGR03862">
    <property type="entry name" value="flavo_PP4765"/>
    <property type="match status" value="1"/>
</dbReference>
<dbReference type="Proteomes" id="UP000291866">
    <property type="component" value="Unassembled WGS sequence"/>
</dbReference>
<feature type="domain" description="RsdA/BaiN/AoA(So)-like insert" evidence="5">
    <location>
        <begin position="191"/>
        <end position="342"/>
    </location>
</feature>
<dbReference type="InterPro" id="IPR036188">
    <property type="entry name" value="FAD/NAD-bd_sf"/>
</dbReference>
<organism evidence="6 7">
    <name type="scientific">Rhizobium leguminosarum bv. viciae</name>
    <dbReference type="NCBI Taxonomy" id="387"/>
    <lineage>
        <taxon>Bacteria</taxon>
        <taxon>Pseudomonadati</taxon>
        <taxon>Pseudomonadota</taxon>
        <taxon>Alphaproteobacteria</taxon>
        <taxon>Hyphomicrobiales</taxon>
        <taxon>Rhizobiaceae</taxon>
        <taxon>Rhizobium/Agrobacterium group</taxon>
        <taxon>Rhizobium</taxon>
    </lineage>
</organism>
<dbReference type="PANTHER" id="PTHR42887">
    <property type="entry name" value="OS12G0638800 PROTEIN"/>
    <property type="match status" value="1"/>
</dbReference>
<evidence type="ECO:0000313" key="6">
    <source>
        <dbReference type="EMBL" id="TBX84930.1"/>
    </source>
</evidence>
<proteinExistence type="predicted"/>
<dbReference type="RefSeq" id="WP_011653659.1">
    <property type="nucleotide sequence ID" value="NZ_SJLU01000038.1"/>
</dbReference>
<dbReference type="Gene3D" id="2.40.30.10">
    <property type="entry name" value="Translation factors"/>
    <property type="match status" value="1"/>
</dbReference>
<dbReference type="GeneID" id="303209265"/>
<dbReference type="PANTHER" id="PTHR42887:SF1">
    <property type="entry name" value="BLR3961 PROTEIN"/>
    <property type="match status" value="1"/>
</dbReference>
<dbReference type="SUPFAM" id="SSF51905">
    <property type="entry name" value="FAD/NAD(P)-binding domain"/>
    <property type="match status" value="1"/>
</dbReference>
<dbReference type="Gene3D" id="1.10.8.260">
    <property type="entry name" value="HI0933 insert domain-like"/>
    <property type="match status" value="1"/>
</dbReference>
<keyword evidence="3" id="KW-0274">FAD</keyword>
<name>A0A8G2MLV4_RHILV</name>
<evidence type="ECO:0000256" key="3">
    <source>
        <dbReference type="ARBA" id="ARBA00022827"/>
    </source>
</evidence>